<protein>
    <submittedName>
        <fullName evidence="1">Uncharacterized protein</fullName>
    </submittedName>
</protein>
<comment type="caution">
    <text evidence="1">The sequence shown here is derived from an EMBL/GenBank/DDBJ whole genome shotgun (WGS) entry which is preliminary data.</text>
</comment>
<reference evidence="2" key="1">
    <citation type="submission" date="2024-07" db="EMBL/GenBank/DDBJ databases">
        <title>Two chromosome-level genome assemblies of Korean endemic species Abeliophyllum distichum and Forsythia ovata (Oleaceae).</title>
        <authorList>
            <person name="Jang H."/>
        </authorList>
    </citation>
    <scope>NUCLEOTIDE SEQUENCE [LARGE SCALE GENOMIC DNA]</scope>
</reference>
<evidence type="ECO:0000313" key="2">
    <source>
        <dbReference type="Proteomes" id="UP001604277"/>
    </source>
</evidence>
<dbReference type="EMBL" id="JBFOLJ010000002">
    <property type="protein sequence ID" value="KAL2552693.1"/>
    <property type="molecule type" value="Genomic_DNA"/>
</dbReference>
<sequence>MGREWQPADNNGALSLAKWVAREMGTSRRRAAGGQQWGAECREMGTSRRRAAGGQQWGAETKWVSRNGELAKKVSRLLFCEGQSRRRLRSGRLATILGKMGVERR</sequence>
<dbReference type="Proteomes" id="UP001604277">
    <property type="component" value="Unassembled WGS sequence"/>
</dbReference>
<organism evidence="1 2">
    <name type="scientific">Forsythia ovata</name>
    <dbReference type="NCBI Taxonomy" id="205694"/>
    <lineage>
        <taxon>Eukaryota</taxon>
        <taxon>Viridiplantae</taxon>
        <taxon>Streptophyta</taxon>
        <taxon>Embryophyta</taxon>
        <taxon>Tracheophyta</taxon>
        <taxon>Spermatophyta</taxon>
        <taxon>Magnoliopsida</taxon>
        <taxon>eudicotyledons</taxon>
        <taxon>Gunneridae</taxon>
        <taxon>Pentapetalae</taxon>
        <taxon>asterids</taxon>
        <taxon>lamiids</taxon>
        <taxon>Lamiales</taxon>
        <taxon>Oleaceae</taxon>
        <taxon>Forsythieae</taxon>
        <taxon>Forsythia</taxon>
    </lineage>
</organism>
<proteinExistence type="predicted"/>
<gene>
    <name evidence="1" type="ORF">Fot_06312</name>
</gene>
<evidence type="ECO:0000313" key="1">
    <source>
        <dbReference type="EMBL" id="KAL2552693.1"/>
    </source>
</evidence>
<accession>A0ABD1WVL9</accession>
<keyword evidence="2" id="KW-1185">Reference proteome</keyword>
<name>A0ABD1WVL9_9LAMI</name>
<dbReference type="AlphaFoldDB" id="A0ABD1WVL9"/>